<dbReference type="Proteomes" id="UP000245765">
    <property type="component" value="Unassembled WGS sequence"/>
</dbReference>
<dbReference type="InterPro" id="IPR007076">
    <property type="entry name" value="TfoX_N"/>
</dbReference>
<protein>
    <submittedName>
        <fullName evidence="2">RNA methyltransferase</fullName>
    </submittedName>
</protein>
<keyword evidence="2" id="KW-0489">Methyltransferase</keyword>
<organism evidence="2 3">
    <name type="scientific">Falsiroseomonas bella</name>
    <dbReference type="NCBI Taxonomy" id="2184016"/>
    <lineage>
        <taxon>Bacteria</taxon>
        <taxon>Pseudomonadati</taxon>
        <taxon>Pseudomonadota</taxon>
        <taxon>Alphaproteobacteria</taxon>
        <taxon>Acetobacterales</taxon>
        <taxon>Roseomonadaceae</taxon>
        <taxon>Falsiroseomonas</taxon>
    </lineage>
</organism>
<name>A0A317FEK0_9PROT</name>
<accession>A0A317FEK0</accession>
<dbReference type="Pfam" id="PF04993">
    <property type="entry name" value="TfoX_N"/>
    <property type="match status" value="1"/>
</dbReference>
<dbReference type="AlphaFoldDB" id="A0A317FEK0"/>
<reference evidence="3" key="1">
    <citation type="submission" date="2018-05" db="EMBL/GenBank/DDBJ databases">
        <authorList>
            <person name="Du Z."/>
            <person name="Wang X."/>
        </authorList>
    </citation>
    <scope>NUCLEOTIDE SEQUENCE [LARGE SCALE GENOMIC DNA]</scope>
    <source>
        <strain evidence="3">CQN31</strain>
    </source>
</reference>
<sequence>MPADPHLADMIRLSLARRRGLVEKRMFGGICWMLNGNMLCGIAKDSFMFRVGRELEAEALARPGTRIMDFTGKPMRGFVLVDPDAAEDAGLEAWIAFAARYVAALPPKAPKALSGRGKG</sequence>
<dbReference type="GO" id="GO:0008168">
    <property type="term" value="F:methyltransferase activity"/>
    <property type="evidence" value="ECO:0007669"/>
    <property type="project" value="UniProtKB-KW"/>
</dbReference>
<dbReference type="GO" id="GO:0032259">
    <property type="term" value="P:methylation"/>
    <property type="evidence" value="ECO:0007669"/>
    <property type="project" value="UniProtKB-KW"/>
</dbReference>
<evidence type="ECO:0000259" key="1">
    <source>
        <dbReference type="Pfam" id="PF04993"/>
    </source>
</evidence>
<dbReference type="OrthoDB" id="214902at2"/>
<dbReference type="Gene3D" id="3.30.1460.30">
    <property type="entry name" value="YgaC/TfoX-N like chaperone"/>
    <property type="match status" value="1"/>
</dbReference>
<gene>
    <name evidence="2" type="ORF">DFH01_11895</name>
</gene>
<keyword evidence="2" id="KW-0808">Transferase</keyword>
<dbReference type="SUPFAM" id="SSF159894">
    <property type="entry name" value="YgaC/TfoX-N like"/>
    <property type="match status" value="1"/>
</dbReference>
<comment type="caution">
    <text evidence="2">The sequence shown here is derived from an EMBL/GenBank/DDBJ whole genome shotgun (WGS) entry which is preliminary data.</text>
</comment>
<proteinExistence type="predicted"/>
<feature type="domain" description="TfoX N-terminal" evidence="1">
    <location>
        <begin position="16"/>
        <end position="96"/>
    </location>
</feature>
<evidence type="ECO:0000313" key="3">
    <source>
        <dbReference type="Proteomes" id="UP000245765"/>
    </source>
</evidence>
<evidence type="ECO:0000313" key="2">
    <source>
        <dbReference type="EMBL" id="PWS37524.1"/>
    </source>
</evidence>
<keyword evidence="3" id="KW-1185">Reference proteome</keyword>
<dbReference type="EMBL" id="QGNA01000002">
    <property type="protein sequence ID" value="PWS37524.1"/>
    <property type="molecule type" value="Genomic_DNA"/>
</dbReference>